<keyword evidence="1" id="KW-0812">Transmembrane</keyword>
<feature type="transmembrane region" description="Helical" evidence="1">
    <location>
        <begin position="119"/>
        <end position="142"/>
    </location>
</feature>
<gene>
    <name evidence="2" type="ORF">SAMN05444412_104310</name>
</gene>
<evidence type="ECO:0000256" key="1">
    <source>
        <dbReference type="SAM" id="Phobius"/>
    </source>
</evidence>
<dbReference type="Proteomes" id="UP000199663">
    <property type="component" value="Unassembled WGS sequence"/>
</dbReference>
<organism evidence="2 3">
    <name type="scientific">Rhodonellum ikkaensis</name>
    <dbReference type="NCBI Taxonomy" id="336829"/>
    <lineage>
        <taxon>Bacteria</taxon>
        <taxon>Pseudomonadati</taxon>
        <taxon>Bacteroidota</taxon>
        <taxon>Cytophagia</taxon>
        <taxon>Cytophagales</taxon>
        <taxon>Cytophagaceae</taxon>
        <taxon>Rhodonellum</taxon>
    </lineage>
</organism>
<name>A0A1H3PK03_9BACT</name>
<reference evidence="2 3" key="1">
    <citation type="submission" date="2016-10" db="EMBL/GenBank/DDBJ databases">
        <authorList>
            <person name="Varghese N."/>
            <person name="Submissions S."/>
        </authorList>
    </citation>
    <scope>NUCLEOTIDE SEQUENCE [LARGE SCALE GENOMIC DNA]</scope>
    <source>
        <strain evidence="2 3">DSM 17997</strain>
    </source>
</reference>
<dbReference type="RefSeq" id="WP_019597893.1">
    <property type="nucleotide sequence ID" value="NZ_FNQC01000004.1"/>
</dbReference>
<sequence length="234" mass="27225">MKLSKPQIDQLKALISKKGYPEIDVQYEILDHVACKVESMLDHHPKLSMEDAFQKVHSEFGIFGFSDLELSYKKTIDKRLRNYFLKELKKKILSAGILIPMALTFVFIQSAYVQETSISFGYGALVLVGFVFMISVIFWWYFAFGKDFKKYKNYASWKGNQGILMFAYVPLQFMFQGYRYIGTFNLLHPFALGFWQIFIILLVLLSFTILNILPAVLKRALDDTKKLEQLYSLV</sequence>
<keyword evidence="3" id="KW-1185">Reference proteome</keyword>
<evidence type="ECO:0000313" key="3">
    <source>
        <dbReference type="Proteomes" id="UP000199663"/>
    </source>
</evidence>
<feature type="transmembrane region" description="Helical" evidence="1">
    <location>
        <begin position="163"/>
        <end position="181"/>
    </location>
</feature>
<protein>
    <submittedName>
        <fullName evidence="2">Uncharacterized protein</fullName>
    </submittedName>
</protein>
<feature type="transmembrane region" description="Helical" evidence="1">
    <location>
        <begin position="193"/>
        <end position="217"/>
    </location>
</feature>
<feature type="transmembrane region" description="Helical" evidence="1">
    <location>
        <begin position="92"/>
        <end position="113"/>
    </location>
</feature>
<proteinExistence type="predicted"/>
<comment type="caution">
    <text evidence="2">The sequence shown here is derived from an EMBL/GenBank/DDBJ whole genome shotgun (WGS) entry which is preliminary data.</text>
</comment>
<keyword evidence="1" id="KW-0472">Membrane</keyword>
<dbReference type="EMBL" id="FNQC01000004">
    <property type="protein sequence ID" value="SDZ01426.1"/>
    <property type="molecule type" value="Genomic_DNA"/>
</dbReference>
<accession>A0A1H3PK03</accession>
<keyword evidence="1" id="KW-1133">Transmembrane helix</keyword>
<evidence type="ECO:0000313" key="2">
    <source>
        <dbReference type="EMBL" id="SDZ01426.1"/>
    </source>
</evidence>